<dbReference type="STRING" id="560819.SAMN05428998_101576"/>
<dbReference type="InterPro" id="IPR057326">
    <property type="entry name" value="KR_dom"/>
</dbReference>
<dbReference type="EMBL" id="FWZX01000001">
    <property type="protein sequence ID" value="SME93301.1"/>
    <property type="molecule type" value="Genomic_DNA"/>
</dbReference>
<dbReference type="InterPro" id="IPR051783">
    <property type="entry name" value="NAD(P)-dependent_oxidoreduct"/>
</dbReference>
<dbReference type="CDD" id="cd05228">
    <property type="entry name" value="AR_FR_like_1_SDR_e"/>
    <property type="match status" value="1"/>
</dbReference>
<dbReference type="InterPro" id="IPR002347">
    <property type="entry name" value="SDR_fam"/>
</dbReference>
<evidence type="ECO:0000313" key="2">
    <source>
        <dbReference type="EMBL" id="SME93301.1"/>
    </source>
</evidence>
<dbReference type="Pfam" id="PF01370">
    <property type="entry name" value="Epimerase"/>
    <property type="match status" value="1"/>
</dbReference>
<dbReference type="SUPFAM" id="SSF51735">
    <property type="entry name" value="NAD(P)-binding Rossmann-fold domains"/>
    <property type="match status" value="1"/>
</dbReference>
<dbReference type="RefSeq" id="WP_085120904.1">
    <property type="nucleotide sequence ID" value="NZ_FWZX01000001.1"/>
</dbReference>
<evidence type="ECO:0000313" key="3">
    <source>
        <dbReference type="Proteomes" id="UP000192917"/>
    </source>
</evidence>
<dbReference type="NCBIfam" id="TIGR03466">
    <property type="entry name" value="HpnA"/>
    <property type="match status" value="1"/>
</dbReference>
<reference evidence="2 3" key="1">
    <citation type="submission" date="2017-04" db="EMBL/GenBank/DDBJ databases">
        <authorList>
            <person name="Afonso C.L."/>
            <person name="Miller P.J."/>
            <person name="Scott M.A."/>
            <person name="Spackman E."/>
            <person name="Goraichik I."/>
            <person name="Dimitrov K.M."/>
            <person name="Suarez D.L."/>
            <person name="Swayne D.E."/>
        </authorList>
    </citation>
    <scope>NUCLEOTIDE SEQUENCE [LARGE SCALE GENOMIC DNA]</scope>
    <source>
        <strain evidence="2 3">USBA 355</strain>
    </source>
</reference>
<dbReference type="GO" id="GO:0004029">
    <property type="term" value="F:aldehyde dehydrogenase (NAD+) activity"/>
    <property type="evidence" value="ECO:0007669"/>
    <property type="project" value="TreeGrafter"/>
</dbReference>
<dbReference type="PANTHER" id="PTHR48079">
    <property type="entry name" value="PROTEIN YEEZ"/>
    <property type="match status" value="1"/>
</dbReference>
<name>A0A1Y6B7X6_9PROT</name>
<dbReference type="InterPro" id="IPR001509">
    <property type="entry name" value="Epimerase_deHydtase"/>
</dbReference>
<dbReference type="InterPro" id="IPR017829">
    <property type="entry name" value="Hopanoid-assoc_sugar_epimerase"/>
</dbReference>
<proteinExistence type="predicted"/>
<protein>
    <submittedName>
        <fullName evidence="2">Dihydroflavonol-4-reductase</fullName>
    </submittedName>
</protein>
<dbReference type="SMART" id="SM00822">
    <property type="entry name" value="PKS_KR"/>
    <property type="match status" value="1"/>
</dbReference>
<feature type="domain" description="Ketoreductase" evidence="1">
    <location>
        <begin position="1"/>
        <end position="174"/>
    </location>
</feature>
<sequence length="329" mass="34827">MTVLVTGASGFVGAAVARHLLAEGAAVRVMTRSTSDPRNLEGLPVERVTGDLTDRASLDRAVAGCDSLFHVAADYRLWIPDPEAMLAANVEGTVNLMTAAGEAGVGRIVYTSSVAVLGLRGDGGSADETTPSSLADMIGAYKRSKFLAEAAVRRMVAEQGLPCVIVNPSTPIGPRDLKPTPTGRLVVEAARGRMPAVVDTGLNVVHVDDVAAGHLLAYARGTPGERYLLGGDNMTLFDIVGLAAREGGKAPPRARLPHALILPFAYLAEGWAKRSGREPFATVDGLRMARKKMWFSSAKAEDALGYRHRPGAEAIRDAVAWFRERGYLG</sequence>
<dbReference type="PANTHER" id="PTHR48079:SF6">
    <property type="entry name" value="NAD(P)-BINDING DOMAIN-CONTAINING PROTEIN-RELATED"/>
    <property type="match status" value="1"/>
</dbReference>
<dbReference type="AlphaFoldDB" id="A0A1Y6B7X6"/>
<gene>
    <name evidence="2" type="ORF">SAMN05428998_101576</name>
</gene>
<dbReference type="InterPro" id="IPR036291">
    <property type="entry name" value="NAD(P)-bd_dom_sf"/>
</dbReference>
<dbReference type="Proteomes" id="UP000192917">
    <property type="component" value="Unassembled WGS sequence"/>
</dbReference>
<dbReference type="GO" id="GO:0005737">
    <property type="term" value="C:cytoplasm"/>
    <property type="evidence" value="ECO:0007669"/>
    <property type="project" value="TreeGrafter"/>
</dbReference>
<accession>A0A1Y6B7X6</accession>
<evidence type="ECO:0000259" key="1">
    <source>
        <dbReference type="SMART" id="SM00822"/>
    </source>
</evidence>
<keyword evidence="3" id="KW-1185">Reference proteome</keyword>
<dbReference type="PRINTS" id="PR00081">
    <property type="entry name" value="GDHRDH"/>
</dbReference>
<organism evidence="2 3">
    <name type="scientific">Tistlia consotensis USBA 355</name>
    <dbReference type="NCBI Taxonomy" id="560819"/>
    <lineage>
        <taxon>Bacteria</taxon>
        <taxon>Pseudomonadati</taxon>
        <taxon>Pseudomonadota</taxon>
        <taxon>Alphaproteobacteria</taxon>
        <taxon>Rhodospirillales</taxon>
        <taxon>Rhodovibrionaceae</taxon>
        <taxon>Tistlia</taxon>
    </lineage>
</organism>
<dbReference type="Gene3D" id="3.40.50.720">
    <property type="entry name" value="NAD(P)-binding Rossmann-like Domain"/>
    <property type="match status" value="1"/>
</dbReference>